<dbReference type="Pfam" id="PF01149">
    <property type="entry name" value="Fapy_DNA_glyco"/>
    <property type="match status" value="1"/>
</dbReference>
<evidence type="ECO:0000256" key="13">
    <source>
        <dbReference type="PROSITE-ProRule" id="PRU00391"/>
    </source>
</evidence>
<dbReference type="InterPro" id="IPR012319">
    <property type="entry name" value="FPG_cat"/>
</dbReference>
<keyword evidence="9" id="KW-0234">DNA repair</keyword>
<dbReference type="InterPro" id="IPR015886">
    <property type="entry name" value="H2TH_FPG"/>
</dbReference>
<keyword evidence="4" id="KW-0227">DNA damage</keyword>
<comment type="similarity">
    <text evidence="1">Belongs to the FPG family.</text>
</comment>
<evidence type="ECO:0000313" key="16">
    <source>
        <dbReference type="EMBL" id="TQV70261.1"/>
    </source>
</evidence>
<dbReference type="EMBL" id="VHSH01000018">
    <property type="protein sequence ID" value="TQV70261.1"/>
    <property type="molecule type" value="Genomic_DNA"/>
</dbReference>
<dbReference type="GO" id="GO:0006284">
    <property type="term" value="P:base-excision repair"/>
    <property type="evidence" value="ECO:0007669"/>
    <property type="project" value="InterPro"/>
</dbReference>
<evidence type="ECO:0000256" key="1">
    <source>
        <dbReference type="ARBA" id="ARBA00009409"/>
    </source>
</evidence>
<dbReference type="InterPro" id="IPR000214">
    <property type="entry name" value="Znf_DNA_glyclase/AP_lyase"/>
</dbReference>
<keyword evidence="6" id="KW-0378">Hydrolase</keyword>
<dbReference type="AlphaFoldDB" id="A0A545SZ97"/>
<evidence type="ECO:0000256" key="7">
    <source>
        <dbReference type="ARBA" id="ARBA00022833"/>
    </source>
</evidence>
<evidence type="ECO:0000256" key="8">
    <source>
        <dbReference type="ARBA" id="ARBA00023125"/>
    </source>
</evidence>
<keyword evidence="10" id="KW-0456">Lyase</keyword>
<dbReference type="Pfam" id="PF06831">
    <property type="entry name" value="H2TH"/>
    <property type="match status" value="1"/>
</dbReference>
<evidence type="ECO:0000256" key="9">
    <source>
        <dbReference type="ARBA" id="ARBA00023204"/>
    </source>
</evidence>
<reference evidence="16 17" key="1">
    <citation type="submission" date="2019-06" db="EMBL/GenBank/DDBJ databases">
        <title>Whole genome sequence for Rhodospirillaceae sp. R148.</title>
        <authorList>
            <person name="Wang G."/>
        </authorList>
    </citation>
    <scope>NUCLEOTIDE SEQUENCE [LARGE SCALE GENOMIC DNA]</scope>
    <source>
        <strain evidence="16 17">R148</strain>
    </source>
</reference>
<evidence type="ECO:0000256" key="5">
    <source>
        <dbReference type="ARBA" id="ARBA00022771"/>
    </source>
</evidence>
<feature type="domain" description="FPG-type" evidence="14">
    <location>
        <begin position="230"/>
        <end position="262"/>
    </location>
</feature>
<evidence type="ECO:0000256" key="4">
    <source>
        <dbReference type="ARBA" id="ARBA00022763"/>
    </source>
</evidence>
<gene>
    <name evidence="16" type="ORF">FKG95_28195</name>
</gene>
<protein>
    <recommendedName>
        <fullName evidence="2">DNA-(apurinic or apyrimidinic site) lyase</fullName>
        <ecNumber evidence="2">4.2.99.18</ecNumber>
    </recommendedName>
</protein>
<dbReference type="SMART" id="SM01232">
    <property type="entry name" value="H2TH"/>
    <property type="match status" value="1"/>
</dbReference>
<accession>A0A545SZ97</accession>
<dbReference type="PROSITE" id="PS51068">
    <property type="entry name" value="FPG_CAT"/>
    <property type="match status" value="1"/>
</dbReference>
<dbReference type="GO" id="GO:0008270">
    <property type="term" value="F:zinc ion binding"/>
    <property type="evidence" value="ECO:0007669"/>
    <property type="project" value="UniProtKB-KW"/>
</dbReference>
<evidence type="ECO:0000259" key="15">
    <source>
        <dbReference type="PROSITE" id="PS51068"/>
    </source>
</evidence>
<dbReference type="GO" id="GO:0003684">
    <property type="term" value="F:damaged DNA binding"/>
    <property type="evidence" value="ECO:0007669"/>
    <property type="project" value="InterPro"/>
</dbReference>
<dbReference type="SUPFAM" id="SSF57716">
    <property type="entry name" value="Glucocorticoid receptor-like (DNA-binding domain)"/>
    <property type="match status" value="1"/>
</dbReference>
<evidence type="ECO:0000256" key="12">
    <source>
        <dbReference type="ARBA" id="ARBA00023295"/>
    </source>
</evidence>
<dbReference type="GO" id="GO:0000703">
    <property type="term" value="F:oxidized pyrimidine nucleobase lesion DNA N-glycosylase activity"/>
    <property type="evidence" value="ECO:0007669"/>
    <property type="project" value="TreeGrafter"/>
</dbReference>
<dbReference type="SMART" id="SM00898">
    <property type="entry name" value="Fapy_DNA_glyco"/>
    <property type="match status" value="1"/>
</dbReference>
<dbReference type="SUPFAM" id="SSF46946">
    <property type="entry name" value="S13-like H2TH domain"/>
    <property type="match status" value="1"/>
</dbReference>
<dbReference type="PROSITE" id="PS51066">
    <property type="entry name" value="ZF_FPG_2"/>
    <property type="match status" value="1"/>
</dbReference>
<evidence type="ECO:0000256" key="6">
    <source>
        <dbReference type="ARBA" id="ARBA00022801"/>
    </source>
</evidence>
<organism evidence="16 17">
    <name type="scientific">Denitrobaculum tricleocarpae</name>
    <dbReference type="NCBI Taxonomy" id="2591009"/>
    <lineage>
        <taxon>Bacteria</taxon>
        <taxon>Pseudomonadati</taxon>
        <taxon>Pseudomonadota</taxon>
        <taxon>Alphaproteobacteria</taxon>
        <taxon>Rhodospirillales</taxon>
        <taxon>Rhodospirillaceae</taxon>
        <taxon>Denitrobaculum</taxon>
    </lineage>
</organism>
<dbReference type="PANTHER" id="PTHR42697">
    <property type="entry name" value="ENDONUCLEASE 8"/>
    <property type="match status" value="1"/>
</dbReference>
<sequence>MPEGHTIHRAARDHGRVLAGQVLAVSSPQGRFAEGAALIDGRRCVGVEAYGKHLLYRFDSGDALHIHLGLFGRLRKQKLPLSAPRGAVRVRLVGKSHVVDVNGPNICRLLDPPQIQSLVERIGPDVLRSDADPERAFKRIAKSRAPIGRLIMDQSVMAGIGNIYRSEILWRQGIHPETPGRDIGRDRFDRIWNDAKALLAIGVKHDAIITVERVAEGAAPSKARTRERVNIFGKASCPTCGQKIRRFEIDGRRAFACEACQPSGAGAGAGAGAGTGSAQD</sequence>
<evidence type="ECO:0000313" key="17">
    <source>
        <dbReference type="Proteomes" id="UP000315252"/>
    </source>
</evidence>
<keyword evidence="11" id="KW-0511">Multifunctional enzyme</keyword>
<keyword evidence="5 13" id="KW-0863">Zinc-finger</keyword>
<dbReference type="InterPro" id="IPR035937">
    <property type="entry name" value="FPG_N"/>
</dbReference>
<dbReference type="PANTHER" id="PTHR42697:SF1">
    <property type="entry name" value="ENDONUCLEASE 8"/>
    <property type="match status" value="1"/>
</dbReference>
<dbReference type="EC" id="4.2.99.18" evidence="2"/>
<proteinExistence type="inferred from homology"/>
<feature type="domain" description="Formamidopyrimidine-DNA glycosylase catalytic" evidence="15">
    <location>
        <begin position="2"/>
        <end position="94"/>
    </location>
</feature>
<name>A0A545SZ97_9PROT</name>
<evidence type="ECO:0000256" key="2">
    <source>
        <dbReference type="ARBA" id="ARBA00012720"/>
    </source>
</evidence>
<evidence type="ECO:0000259" key="14">
    <source>
        <dbReference type="PROSITE" id="PS51066"/>
    </source>
</evidence>
<keyword evidence="12" id="KW-0326">Glycosidase</keyword>
<dbReference type="Gene3D" id="3.20.190.10">
    <property type="entry name" value="MutM-like, N-terminal"/>
    <property type="match status" value="1"/>
</dbReference>
<dbReference type="Gene3D" id="1.10.8.50">
    <property type="match status" value="1"/>
</dbReference>
<dbReference type="Proteomes" id="UP000315252">
    <property type="component" value="Unassembled WGS sequence"/>
</dbReference>
<dbReference type="SUPFAM" id="SSF81624">
    <property type="entry name" value="N-terminal domain of MutM-like DNA repair proteins"/>
    <property type="match status" value="1"/>
</dbReference>
<dbReference type="InterPro" id="IPR010979">
    <property type="entry name" value="Ribosomal_uS13-like_H2TH"/>
</dbReference>
<dbReference type="CDD" id="cd08970">
    <property type="entry name" value="AcNei1_N"/>
    <property type="match status" value="1"/>
</dbReference>
<keyword evidence="8" id="KW-0238">DNA-binding</keyword>
<keyword evidence="3" id="KW-0479">Metal-binding</keyword>
<comment type="caution">
    <text evidence="16">The sequence shown here is derived from an EMBL/GenBank/DDBJ whole genome shotgun (WGS) entry which is preliminary data.</text>
</comment>
<dbReference type="RefSeq" id="WP_142899812.1">
    <property type="nucleotide sequence ID" value="NZ_ML660069.1"/>
</dbReference>
<keyword evidence="17" id="KW-1185">Reference proteome</keyword>
<evidence type="ECO:0000256" key="11">
    <source>
        <dbReference type="ARBA" id="ARBA00023268"/>
    </source>
</evidence>
<dbReference type="OrthoDB" id="9800855at2"/>
<dbReference type="GO" id="GO:0140078">
    <property type="term" value="F:class I DNA-(apurinic or apyrimidinic site) endonuclease activity"/>
    <property type="evidence" value="ECO:0007669"/>
    <property type="project" value="UniProtKB-EC"/>
</dbReference>
<keyword evidence="7" id="KW-0862">Zinc</keyword>
<evidence type="ECO:0000256" key="3">
    <source>
        <dbReference type="ARBA" id="ARBA00022723"/>
    </source>
</evidence>
<evidence type="ECO:0000256" key="10">
    <source>
        <dbReference type="ARBA" id="ARBA00023239"/>
    </source>
</evidence>